<accession>A0AAW1FY08</accession>
<protein>
    <submittedName>
        <fullName evidence="1">Uncharacterized protein</fullName>
    </submittedName>
</protein>
<evidence type="ECO:0000313" key="1">
    <source>
        <dbReference type="EMBL" id="KAK9539503.1"/>
    </source>
</evidence>
<sequence>MALHSLIWTKPPTPYFRPPPIHLCMVMVAEQPRVVAWEFDASGARPASFKAQCAGLYFGRTVGGKSHHL</sequence>
<keyword evidence="2" id="KW-1185">Reference proteome</keyword>
<name>A0AAW1FY08_ZOAVI</name>
<dbReference type="AlphaFoldDB" id="A0AAW1FY08"/>
<reference evidence="1 2" key="1">
    <citation type="journal article" date="2024" name="Genome Biol. Evol.">
        <title>Chromosome-level genome assembly of the viviparous eelpout Zoarces viviparus.</title>
        <authorList>
            <person name="Fuhrmann N."/>
            <person name="Brasseur M.V."/>
            <person name="Bakowski C.E."/>
            <person name="Podsiadlowski L."/>
            <person name="Prost S."/>
            <person name="Krehenwinkel H."/>
            <person name="Mayer C."/>
        </authorList>
    </citation>
    <scope>NUCLEOTIDE SEQUENCE [LARGE SCALE GENOMIC DNA]</scope>
    <source>
        <strain evidence="1">NO-MEL_2022_Ind0_liver</strain>
    </source>
</reference>
<comment type="caution">
    <text evidence="1">The sequence shown here is derived from an EMBL/GenBank/DDBJ whole genome shotgun (WGS) entry which is preliminary data.</text>
</comment>
<proteinExistence type="predicted"/>
<gene>
    <name evidence="1" type="ORF">VZT92_004605</name>
</gene>
<dbReference type="EMBL" id="JBCEZU010000023">
    <property type="protein sequence ID" value="KAK9539503.1"/>
    <property type="molecule type" value="Genomic_DNA"/>
</dbReference>
<organism evidence="1 2">
    <name type="scientific">Zoarces viviparus</name>
    <name type="common">Viviparous eelpout</name>
    <name type="synonym">Blennius viviparus</name>
    <dbReference type="NCBI Taxonomy" id="48416"/>
    <lineage>
        <taxon>Eukaryota</taxon>
        <taxon>Metazoa</taxon>
        <taxon>Chordata</taxon>
        <taxon>Craniata</taxon>
        <taxon>Vertebrata</taxon>
        <taxon>Euteleostomi</taxon>
        <taxon>Actinopterygii</taxon>
        <taxon>Neopterygii</taxon>
        <taxon>Teleostei</taxon>
        <taxon>Neoteleostei</taxon>
        <taxon>Acanthomorphata</taxon>
        <taxon>Eupercaria</taxon>
        <taxon>Perciformes</taxon>
        <taxon>Cottioidei</taxon>
        <taxon>Zoarcales</taxon>
        <taxon>Zoarcidae</taxon>
        <taxon>Zoarcinae</taxon>
        <taxon>Zoarces</taxon>
    </lineage>
</organism>
<evidence type="ECO:0000313" key="2">
    <source>
        <dbReference type="Proteomes" id="UP001488805"/>
    </source>
</evidence>
<dbReference type="Proteomes" id="UP001488805">
    <property type="component" value="Unassembled WGS sequence"/>
</dbReference>